<comment type="caution">
    <text evidence="3">The sequence shown here is derived from an EMBL/GenBank/DDBJ whole genome shotgun (WGS) entry which is preliminary data.</text>
</comment>
<feature type="compositionally biased region" description="Basic and acidic residues" evidence="1">
    <location>
        <begin position="329"/>
        <end position="357"/>
    </location>
</feature>
<name>A0A5N5T3T3_9CRUS</name>
<feature type="compositionally biased region" description="Acidic residues" evidence="1">
    <location>
        <begin position="434"/>
        <end position="447"/>
    </location>
</feature>
<dbReference type="Gene3D" id="2.30.30.490">
    <property type="match status" value="1"/>
</dbReference>
<dbReference type="Pfam" id="PF24912">
    <property type="entry name" value="SH3_TNRC18"/>
    <property type="match status" value="1"/>
</dbReference>
<dbReference type="InterPro" id="IPR043151">
    <property type="entry name" value="BAH_sf"/>
</dbReference>
<dbReference type="Proteomes" id="UP000326759">
    <property type="component" value="Unassembled WGS sequence"/>
</dbReference>
<dbReference type="InterPro" id="IPR048924">
    <property type="entry name" value="BAHCC1-like_Tudor"/>
</dbReference>
<dbReference type="SMART" id="SM00439">
    <property type="entry name" value="BAH"/>
    <property type="match status" value="1"/>
</dbReference>
<dbReference type="GO" id="GO:0003682">
    <property type="term" value="F:chromatin binding"/>
    <property type="evidence" value="ECO:0007669"/>
    <property type="project" value="InterPro"/>
</dbReference>
<dbReference type="InterPro" id="IPR056841">
    <property type="entry name" value="TNRC18_BAHCC1-like_SH3"/>
</dbReference>
<proteinExistence type="predicted"/>
<feature type="compositionally biased region" description="Basic residues" evidence="1">
    <location>
        <begin position="376"/>
        <end position="385"/>
    </location>
</feature>
<feature type="domain" description="BAH" evidence="2">
    <location>
        <begin position="511"/>
        <end position="638"/>
    </location>
</feature>
<dbReference type="Pfam" id="PF21744">
    <property type="entry name" value="BAHCC1-like_Tudor"/>
    <property type="match status" value="1"/>
</dbReference>
<dbReference type="InterPro" id="IPR052429">
    <property type="entry name" value="BAH_domain_protein"/>
</dbReference>
<dbReference type="AlphaFoldDB" id="A0A5N5T3T3"/>
<feature type="compositionally biased region" description="Basic residues" evidence="1">
    <location>
        <begin position="393"/>
        <end position="405"/>
    </location>
</feature>
<dbReference type="CDD" id="cd20469">
    <property type="entry name" value="Tudor_TNRC18"/>
    <property type="match status" value="1"/>
</dbReference>
<evidence type="ECO:0000313" key="3">
    <source>
        <dbReference type="EMBL" id="KAB7500689.1"/>
    </source>
</evidence>
<dbReference type="EMBL" id="SEYY01013058">
    <property type="protein sequence ID" value="KAB7500689.1"/>
    <property type="molecule type" value="Genomic_DNA"/>
</dbReference>
<accession>A0A5N5T3T3</accession>
<dbReference type="PANTHER" id="PTHR12505:SF24">
    <property type="entry name" value="PROTEIN WINGED EYE"/>
    <property type="match status" value="1"/>
</dbReference>
<sequence length="641" mass="73474">MLLKNVVIWMRKARIYLIRSLKRCSTIAAPEHDESEDEKEYKIYEIEKKKESKEESEKSVIDTRRVSPIWVVTTSDHKDNIEQSVNTSVAIPGESSEEKLVIKSEPNSFEEFSNLSIPIPVENGKIKEENFEQIQEAPEEQEENDTNKGSSICSLQVEDLVSGARIMILQDGLLYAGNLSPITPPDVYGIHIDGERGTRPHICCQEELLTQAWKEVKPGSTRFLTEGTRVCAFWSQQYRGLYPGCVAAASSPTHEGNHNLVNVEFDDGDSGRIHVDDIRLLPQNFPITKHDPNPLMTLNKRKRRLTEESVDLKPNKKQRKDQEPLLFESSKENDSSILCSREENVKESSGEKAPRIESKKKKKKRKAQVAGIKSHENRRHKKRRRNLDAVQSNHKHKRKSKRKTPARLFPRVELGDSELRMRIKSPPRIKEEENSSSEESSSEEESRESETNESINPPQRRNKRSPSEKSKMAPFLFEQQLWSWSGKGYKRPGVKGKGKKEFYKEIIRGKEQIKVGDCAVFLSSGSHDRPYIGKITFLWEGWGGNMVVKVQWFYHPDETAPGTERKLSEPKGALFSSSHTDENDVQTISHKCHVVSLADYKVKRAELDRKHGPDYENYDLYYLAGFYDTTHSRILMEPGVS</sequence>
<reference evidence="3 4" key="1">
    <citation type="journal article" date="2019" name="PLoS Biol.">
        <title>Sex chromosomes control vertical transmission of feminizing Wolbachia symbionts in an isopod.</title>
        <authorList>
            <person name="Becking T."/>
            <person name="Chebbi M.A."/>
            <person name="Giraud I."/>
            <person name="Moumen B."/>
            <person name="Laverre T."/>
            <person name="Caubet Y."/>
            <person name="Peccoud J."/>
            <person name="Gilbert C."/>
            <person name="Cordaux R."/>
        </authorList>
    </citation>
    <scope>NUCLEOTIDE SEQUENCE [LARGE SCALE GENOMIC DNA]</scope>
    <source>
        <strain evidence="3">ANa2</strain>
        <tissue evidence="3">Whole body excluding digestive tract and cuticle</tissue>
    </source>
</reference>
<feature type="region of interest" description="Disordered" evidence="1">
    <location>
        <begin position="284"/>
        <end position="472"/>
    </location>
</feature>
<dbReference type="InterPro" id="IPR001025">
    <property type="entry name" value="BAH_dom"/>
</dbReference>
<evidence type="ECO:0000256" key="1">
    <source>
        <dbReference type="SAM" id="MobiDB-lite"/>
    </source>
</evidence>
<feature type="compositionally biased region" description="Basic and acidic residues" evidence="1">
    <location>
        <begin position="305"/>
        <end position="314"/>
    </location>
</feature>
<dbReference type="Pfam" id="PF01426">
    <property type="entry name" value="BAH"/>
    <property type="match status" value="1"/>
</dbReference>
<dbReference type="Gene3D" id="2.30.30.140">
    <property type="match status" value="1"/>
</dbReference>
<dbReference type="OrthoDB" id="6426227at2759"/>
<keyword evidence="4" id="KW-1185">Reference proteome</keyword>
<feature type="compositionally biased region" description="Basic residues" evidence="1">
    <location>
        <begin position="358"/>
        <end position="367"/>
    </location>
</feature>
<protein>
    <submittedName>
        <fullName evidence="3">BAH and coiled-coil domain-containing protein 1</fullName>
    </submittedName>
</protein>
<evidence type="ECO:0000259" key="2">
    <source>
        <dbReference type="PROSITE" id="PS51038"/>
    </source>
</evidence>
<gene>
    <name evidence="3" type="primary">Bahcc1</name>
    <name evidence="3" type="ORF">Anas_08812</name>
</gene>
<dbReference type="PANTHER" id="PTHR12505">
    <property type="entry name" value="PHD FINGER TRANSCRIPTION FACTOR"/>
    <property type="match status" value="1"/>
</dbReference>
<dbReference type="PROSITE" id="PS51038">
    <property type="entry name" value="BAH"/>
    <property type="match status" value="1"/>
</dbReference>
<organism evidence="3 4">
    <name type="scientific">Armadillidium nasatum</name>
    <dbReference type="NCBI Taxonomy" id="96803"/>
    <lineage>
        <taxon>Eukaryota</taxon>
        <taxon>Metazoa</taxon>
        <taxon>Ecdysozoa</taxon>
        <taxon>Arthropoda</taxon>
        <taxon>Crustacea</taxon>
        <taxon>Multicrustacea</taxon>
        <taxon>Malacostraca</taxon>
        <taxon>Eumalacostraca</taxon>
        <taxon>Peracarida</taxon>
        <taxon>Isopoda</taxon>
        <taxon>Oniscidea</taxon>
        <taxon>Crinocheta</taxon>
        <taxon>Armadillidiidae</taxon>
        <taxon>Armadillidium</taxon>
    </lineage>
</organism>
<evidence type="ECO:0000313" key="4">
    <source>
        <dbReference type="Proteomes" id="UP000326759"/>
    </source>
</evidence>